<evidence type="ECO:0000313" key="4">
    <source>
        <dbReference type="Proteomes" id="UP001302321"/>
    </source>
</evidence>
<evidence type="ECO:0000259" key="2">
    <source>
        <dbReference type="Pfam" id="PF24883"/>
    </source>
</evidence>
<dbReference type="EMBL" id="MU866806">
    <property type="protein sequence ID" value="KAK4170727.1"/>
    <property type="molecule type" value="Genomic_DNA"/>
</dbReference>
<keyword evidence="1" id="KW-0677">Repeat</keyword>
<comment type="caution">
    <text evidence="3">The sequence shown here is derived from an EMBL/GenBank/DDBJ whole genome shotgun (WGS) entry which is preliminary data.</text>
</comment>
<feature type="domain" description="Nephrocystin 3-like N-terminal" evidence="2">
    <location>
        <begin position="1"/>
        <end position="84"/>
    </location>
</feature>
<evidence type="ECO:0000313" key="3">
    <source>
        <dbReference type="EMBL" id="KAK4170727.1"/>
    </source>
</evidence>
<accession>A0AAN6VXS9</accession>
<gene>
    <name evidence="3" type="ORF">QBC36DRAFT_148727</name>
</gene>
<proteinExistence type="predicted"/>
<sequence length="87" mass="10108">KQRLNNLLRSLAFQLYSKCFNSQTDLDRLLTLHEDGQKQPTTESLSKTVQIMMKRPQKLRIVLDALDECTAKSELLKWLENLSTSEL</sequence>
<feature type="non-terminal residue" evidence="3">
    <location>
        <position position="87"/>
    </location>
</feature>
<feature type="non-terminal residue" evidence="3">
    <location>
        <position position="1"/>
    </location>
</feature>
<organism evidence="3 4">
    <name type="scientific">Triangularia setosa</name>
    <dbReference type="NCBI Taxonomy" id="2587417"/>
    <lineage>
        <taxon>Eukaryota</taxon>
        <taxon>Fungi</taxon>
        <taxon>Dikarya</taxon>
        <taxon>Ascomycota</taxon>
        <taxon>Pezizomycotina</taxon>
        <taxon>Sordariomycetes</taxon>
        <taxon>Sordariomycetidae</taxon>
        <taxon>Sordariales</taxon>
        <taxon>Podosporaceae</taxon>
        <taxon>Triangularia</taxon>
    </lineage>
</organism>
<dbReference type="Pfam" id="PF24883">
    <property type="entry name" value="NPHP3_N"/>
    <property type="match status" value="1"/>
</dbReference>
<name>A0AAN6VXS9_9PEZI</name>
<reference evidence="3" key="2">
    <citation type="submission" date="2023-05" db="EMBL/GenBank/DDBJ databases">
        <authorList>
            <consortium name="Lawrence Berkeley National Laboratory"/>
            <person name="Steindorff A."/>
            <person name="Hensen N."/>
            <person name="Bonometti L."/>
            <person name="Westerberg I."/>
            <person name="Brannstrom I.O."/>
            <person name="Guillou S."/>
            <person name="Cros-Aarteil S."/>
            <person name="Calhoun S."/>
            <person name="Haridas S."/>
            <person name="Kuo A."/>
            <person name="Mondo S."/>
            <person name="Pangilinan J."/>
            <person name="Riley R."/>
            <person name="Labutti K."/>
            <person name="Andreopoulos B."/>
            <person name="Lipzen A."/>
            <person name="Chen C."/>
            <person name="Yanf M."/>
            <person name="Daum C."/>
            <person name="Ng V."/>
            <person name="Clum A."/>
            <person name="Ohm R."/>
            <person name="Martin F."/>
            <person name="Silar P."/>
            <person name="Natvig D."/>
            <person name="Lalanne C."/>
            <person name="Gautier V."/>
            <person name="Ament-Velasquez S.L."/>
            <person name="Kruys A."/>
            <person name="Hutchinson M.I."/>
            <person name="Powell A.J."/>
            <person name="Barry K."/>
            <person name="Miller A.N."/>
            <person name="Grigoriev I.V."/>
            <person name="Debuchy R."/>
            <person name="Gladieux P."/>
            <person name="Thoren M.H."/>
            <person name="Johannesson H."/>
        </authorList>
    </citation>
    <scope>NUCLEOTIDE SEQUENCE</scope>
    <source>
        <strain evidence="3">CBS 892.96</strain>
    </source>
</reference>
<dbReference type="AlphaFoldDB" id="A0AAN6VXS9"/>
<reference evidence="3" key="1">
    <citation type="journal article" date="2023" name="Mol. Phylogenet. Evol.">
        <title>Genome-scale phylogeny and comparative genomics of the fungal order Sordariales.</title>
        <authorList>
            <person name="Hensen N."/>
            <person name="Bonometti L."/>
            <person name="Westerberg I."/>
            <person name="Brannstrom I.O."/>
            <person name="Guillou S."/>
            <person name="Cros-Aarteil S."/>
            <person name="Calhoun S."/>
            <person name="Haridas S."/>
            <person name="Kuo A."/>
            <person name="Mondo S."/>
            <person name="Pangilinan J."/>
            <person name="Riley R."/>
            <person name="LaButti K."/>
            <person name="Andreopoulos B."/>
            <person name="Lipzen A."/>
            <person name="Chen C."/>
            <person name="Yan M."/>
            <person name="Daum C."/>
            <person name="Ng V."/>
            <person name="Clum A."/>
            <person name="Steindorff A."/>
            <person name="Ohm R.A."/>
            <person name="Martin F."/>
            <person name="Silar P."/>
            <person name="Natvig D.O."/>
            <person name="Lalanne C."/>
            <person name="Gautier V."/>
            <person name="Ament-Velasquez S.L."/>
            <person name="Kruys A."/>
            <person name="Hutchinson M.I."/>
            <person name="Powell A.J."/>
            <person name="Barry K."/>
            <person name="Miller A.N."/>
            <person name="Grigoriev I.V."/>
            <person name="Debuchy R."/>
            <person name="Gladieux P."/>
            <person name="Hiltunen Thoren M."/>
            <person name="Johannesson H."/>
        </authorList>
    </citation>
    <scope>NUCLEOTIDE SEQUENCE</scope>
    <source>
        <strain evidence="3">CBS 892.96</strain>
    </source>
</reference>
<evidence type="ECO:0000256" key="1">
    <source>
        <dbReference type="ARBA" id="ARBA00022737"/>
    </source>
</evidence>
<keyword evidence="4" id="KW-1185">Reference proteome</keyword>
<dbReference type="Proteomes" id="UP001302321">
    <property type="component" value="Unassembled WGS sequence"/>
</dbReference>
<protein>
    <recommendedName>
        <fullName evidence="2">Nephrocystin 3-like N-terminal domain-containing protein</fullName>
    </recommendedName>
</protein>
<dbReference type="InterPro" id="IPR056884">
    <property type="entry name" value="NPHP3-like_N"/>
</dbReference>